<proteinExistence type="predicted"/>
<accession>A0A423PRJ0</accession>
<evidence type="ECO:0000313" key="2">
    <source>
        <dbReference type="Proteomes" id="UP000285123"/>
    </source>
</evidence>
<name>A0A423PRJ0_9GAMM</name>
<comment type="caution">
    <text evidence="1">The sequence shown here is derived from an EMBL/GenBank/DDBJ whole genome shotgun (WGS) entry which is preliminary data.</text>
</comment>
<dbReference type="EMBL" id="AYKF01000088">
    <property type="protein sequence ID" value="ROO28225.1"/>
    <property type="molecule type" value="Genomic_DNA"/>
</dbReference>
<evidence type="ECO:0000313" key="1">
    <source>
        <dbReference type="EMBL" id="ROO28225.1"/>
    </source>
</evidence>
<gene>
    <name evidence="1" type="ORF">SAHL_10645</name>
</gene>
<dbReference type="OrthoDB" id="6288233at2"/>
<dbReference type="Proteomes" id="UP000285123">
    <property type="component" value="Unassembled WGS sequence"/>
</dbReference>
<sequence>MTAKRWKKRQPNSMQEALRLCLDYAAHKHNRSVQRVADLNGISEWVIYKWMSDGSIPSRRIPPFEMACDCHYVTAFLAHSAHKLLVDIPRGSATSRDDLLDLQNQLNDAVQQLRGFTEAPTEDASNATIRALTEAMTALAGHRANVQKAVAQELALFDGGDA</sequence>
<dbReference type="RefSeq" id="WP_123591390.1">
    <property type="nucleotide sequence ID" value="NZ_AYKF01000088.1"/>
</dbReference>
<reference evidence="1 2" key="1">
    <citation type="submission" date="2013-10" db="EMBL/GenBank/DDBJ databases">
        <title>Salinisphaera halophila YIM 95161 Genome Sequencing.</title>
        <authorList>
            <person name="Lai Q."/>
            <person name="Li C."/>
            <person name="Shao Z."/>
        </authorList>
    </citation>
    <scope>NUCLEOTIDE SEQUENCE [LARGE SCALE GENOMIC DNA]</scope>
    <source>
        <strain evidence="1 2">YIM 95161</strain>
    </source>
</reference>
<organism evidence="1 2">
    <name type="scientific">Salinisphaera orenii YIM 95161</name>
    <dbReference type="NCBI Taxonomy" id="1051139"/>
    <lineage>
        <taxon>Bacteria</taxon>
        <taxon>Pseudomonadati</taxon>
        <taxon>Pseudomonadota</taxon>
        <taxon>Gammaproteobacteria</taxon>
        <taxon>Salinisphaerales</taxon>
        <taxon>Salinisphaeraceae</taxon>
        <taxon>Salinisphaera</taxon>
    </lineage>
</organism>
<protein>
    <submittedName>
        <fullName evidence="1">Uncharacterized protein</fullName>
    </submittedName>
</protein>
<dbReference type="AlphaFoldDB" id="A0A423PRJ0"/>